<dbReference type="RefSeq" id="WP_289842652.1">
    <property type="nucleotide sequence ID" value="NZ_CATKSH010000001.1"/>
</dbReference>
<dbReference type="InterPro" id="IPR039910">
    <property type="entry name" value="D15-like"/>
</dbReference>
<keyword evidence="4 8" id="KW-0732">Signal</keyword>
<keyword evidence="5 8" id="KW-0677">Repeat</keyword>
<evidence type="ECO:0000256" key="9">
    <source>
        <dbReference type="NCBIfam" id="TIGR03303"/>
    </source>
</evidence>
<organism evidence="11 12">
    <name type="scientific">Brytella acorum</name>
    <dbReference type="NCBI Taxonomy" id="2959299"/>
    <lineage>
        <taxon>Bacteria</taxon>
        <taxon>Pseudomonadati</taxon>
        <taxon>Pseudomonadota</taxon>
        <taxon>Alphaproteobacteria</taxon>
        <taxon>Acetobacterales</taxon>
        <taxon>Acetobacteraceae</taxon>
        <taxon>Brytella</taxon>
    </lineage>
</organism>
<dbReference type="PROSITE" id="PS51779">
    <property type="entry name" value="POTRA"/>
    <property type="match status" value="3"/>
</dbReference>
<name>A0AA35UGC2_9PROT</name>
<dbReference type="GO" id="GO:0043165">
    <property type="term" value="P:Gram-negative-bacterium-type cell outer membrane assembly"/>
    <property type="evidence" value="ECO:0007669"/>
    <property type="project" value="UniProtKB-UniRule"/>
</dbReference>
<dbReference type="PANTHER" id="PTHR12815:SF23">
    <property type="entry name" value="OUTER MEMBRANE PROTEIN ASSEMBLY FACTOR BAMA"/>
    <property type="match status" value="1"/>
</dbReference>
<proteinExistence type="inferred from homology"/>
<comment type="subunit">
    <text evidence="8">Part of the Bam complex.</text>
</comment>
<keyword evidence="7 8" id="KW-0998">Cell outer membrane</keyword>
<evidence type="ECO:0000313" key="12">
    <source>
        <dbReference type="Proteomes" id="UP001176960"/>
    </source>
</evidence>
<dbReference type="InterPro" id="IPR034746">
    <property type="entry name" value="POTRA"/>
</dbReference>
<evidence type="ECO:0000313" key="11">
    <source>
        <dbReference type="EMBL" id="CAI9119420.1"/>
    </source>
</evidence>
<dbReference type="InterPro" id="IPR023707">
    <property type="entry name" value="OM_assembly_BamA"/>
</dbReference>
<reference evidence="11" key="1">
    <citation type="submission" date="2023-03" db="EMBL/GenBank/DDBJ databases">
        <authorList>
            <person name="Cleenwerck I."/>
        </authorList>
    </citation>
    <scope>NUCLEOTIDE SEQUENCE</scope>
    <source>
        <strain evidence="11">LMG 32879</strain>
    </source>
</reference>
<evidence type="ECO:0000256" key="4">
    <source>
        <dbReference type="ARBA" id="ARBA00022729"/>
    </source>
</evidence>
<feature type="signal peptide" evidence="8">
    <location>
        <begin position="1"/>
        <end position="28"/>
    </location>
</feature>
<evidence type="ECO:0000259" key="10">
    <source>
        <dbReference type="PROSITE" id="PS51779"/>
    </source>
</evidence>
<comment type="caution">
    <text evidence="11">The sequence shown here is derived from an EMBL/GenBank/DDBJ whole genome shotgun (WGS) entry which is preliminary data.</text>
</comment>
<keyword evidence="3 8" id="KW-0812">Transmembrane</keyword>
<dbReference type="PANTHER" id="PTHR12815">
    <property type="entry name" value="SORTING AND ASSEMBLY MACHINERY SAMM50 PROTEIN FAMILY MEMBER"/>
    <property type="match status" value="1"/>
</dbReference>
<comment type="similarity">
    <text evidence="8">Belongs to the BamA family.</text>
</comment>
<feature type="domain" description="POTRA" evidence="10">
    <location>
        <begin position="376"/>
        <end position="449"/>
    </location>
</feature>
<dbReference type="NCBIfam" id="TIGR03303">
    <property type="entry name" value="OM_YaeT"/>
    <property type="match status" value="1"/>
</dbReference>
<sequence precursor="true">MKWGTPVLSGKRLVLLASACLAPLFVQGVMVSEAAAQAPHRHRAEPARQVSGANNRIEAITVNGNSRIETSTVMSYMVVQPGDSFNQENLDRSLKTLYATGLFKDVTLRREGSTLIVDLVENPIVNRIAFEGNSAIKDEDLRKEIAMRPRAVYSEQAVAADRKKLLDLYASKARFGATVTPQIINLSHKRVDVVFKINEARQTLINKIAFVGNSFFSEARLASVISSKETEWYRFFSSSDEYNPERVKYDAELLRRFYLHNGFVDFHMINATGELSPDRKTFYVTFTFSEGERYRIGRMDVRSSLRHVDSASLKNYPDLFQHQWYDGTAIQNNATGMQERLQAEGHPFAMVRPVIARNPEKKVVNLLFDVTEGPKVYVERIDINGNTITQDKVLRRQLPMAEGDPYTPADKKYSKMILEDLGYFKTVSVDQAQGSSADRVNVSANVVEKPTGEFSLGGGYSTDVGVLGNIALKQHNLLGTGVDAGISGTVAYYEKQVDLAITDPYFLDRNLVAGIDIFGIQNNYMTYQSYKEGRFGATLRLGYSYNRYLSQSWSYSIIDRDVGSFYSLDEASTYGYEYVPSIYVQQSRGWSVLSQLSSTMTYDRRDNRTRPHKGFVVNVAGDVAGLGGDTRYIRGKVDAAYYVPLDSLTGSHDWTLQFKAGAGYMADWGHGNVNIIDNFYLGGENLRGFLQGGVGPRSGHYIQDGKVLPAQGQEDLIGGRFIYTASAQLNFPLPMGDDVGISGRGFIDAGSVAGLRVKNRYTDMATDGANYTPVTGDTMVPRVSGGLGISWKSPFGLVNIDGALPILKSRNDRLYPLRFGFGQQF</sequence>
<dbReference type="Pfam" id="PF01103">
    <property type="entry name" value="Omp85"/>
    <property type="match status" value="1"/>
</dbReference>
<accession>A0AA35UGC2</accession>
<dbReference type="EMBL" id="CATKSH010000001">
    <property type="protein sequence ID" value="CAI9119420.1"/>
    <property type="molecule type" value="Genomic_DNA"/>
</dbReference>
<dbReference type="Gene3D" id="2.40.160.50">
    <property type="entry name" value="membrane protein fhac: a member of the omp85/tpsb transporter family"/>
    <property type="match status" value="1"/>
</dbReference>
<protein>
    <recommendedName>
        <fullName evidence="8 9">Outer membrane protein assembly factor BamA</fullName>
    </recommendedName>
</protein>
<feature type="domain" description="POTRA" evidence="10">
    <location>
        <begin position="55"/>
        <end position="122"/>
    </location>
</feature>
<dbReference type="Pfam" id="PF07244">
    <property type="entry name" value="POTRA"/>
    <property type="match status" value="5"/>
</dbReference>
<gene>
    <name evidence="8 11" type="primary">bamA</name>
    <name evidence="11" type="ORF">LMG32879_000235</name>
</gene>
<dbReference type="GO" id="GO:0051205">
    <property type="term" value="P:protein insertion into membrane"/>
    <property type="evidence" value="ECO:0007669"/>
    <property type="project" value="UniProtKB-UniRule"/>
</dbReference>
<feature type="domain" description="POTRA" evidence="10">
    <location>
        <begin position="123"/>
        <end position="200"/>
    </location>
</feature>
<evidence type="ECO:0000256" key="7">
    <source>
        <dbReference type="ARBA" id="ARBA00023237"/>
    </source>
</evidence>
<keyword evidence="6 8" id="KW-0472">Membrane</keyword>
<evidence type="ECO:0000256" key="3">
    <source>
        <dbReference type="ARBA" id="ARBA00022692"/>
    </source>
</evidence>
<feature type="chain" id="PRO_5041496167" description="Outer membrane protein assembly factor BamA" evidence="8">
    <location>
        <begin position="29"/>
        <end position="825"/>
    </location>
</feature>
<evidence type="ECO:0000256" key="1">
    <source>
        <dbReference type="ARBA" id="ARBA00004370"/>
    </source>
</evidence>
<evidence type="ECO:0000256" key="5">
    <source>
        <dbReference type="ARBA" id="ARBA00022737"/>
    </source>
</evidence>
<dbReference type="Proteomes" id="UP001176960">
    <property type="component" value="Unassembled WGS sequence"/>
</dbReference>
<dbReference type="InterPro" id="IPR010827">
    <property type="entry name" value="BamA/TamA_POTRA"/>
</dbReference>
<comment type="subcellular location">
    <subcellularLocation>
        <location evidence="8">Cell outer membrane</location>
    </subcellularLocation>
    <subcellularLocation>
        <location evidence="1">Membrane</location>
    </subcellularLocation>
</comment>
<dbReference type="InterPro" id="IPR000184">
    <property type="entry name" value="Bac_surfAg_D15"/>
</dbReference>
<evidence type="ECO:0000256" key="8">
    <source>
        <dbReference type="HAMAP-Rule" id="MF_01430"/>
    </source>
</evidence>
<evidence type="ECO:0000256" key="2">
    <source>
        <dbReference type="ARBA" id="ARBA00022452"/>
    </source>
</evidence>
<dbReference type="GO" id="GO:0009279">
    <property type="term" value="C:cell outer membrane"/>
    <property type="evidence" value="ECO:0007669"/>
    <property type="project" value="UniProtKB-SubCell"/>
</dbReference>
<dbReference type="Gene3D" id="3.10.20.310">
    <property type="entry name" value="membrane protein fhac"/>
    <property type="match status" value="5"/>
</dbReference>
<keyword evidence="12" id="KW-1185">Reference proteome</keyword>
<evidence type="ECO:0000256" key="6">
    <source>
        <dbReference type="ARBA" id="ARBA00023136"/>
    </source>
</evidence>
<keyword evidence="2 8" id="KW-1134">Transmembrane beta strand</keyword>
<dbReference type="HAMAP" id="MF_01430">
    <property type="entry name" value="OM_assembly_BamA"/>
    <property type="match status" value="1"/>
</dbReference>
<dbReference type="AlphaFoldDB" id="A0AA35UGC2"/>
<comment type="function">
    <text evidence="8">Part of the outer membrane protein assembly complex, which is involved in assembly and insertion of beta-barrel proteins into the outer membrane.</text>
</comment>
<dbReference type="PIRSF" id="PIRSF006076">
    <property type="entry name" value="OM_assembly_OMP85"/>
    <property type="match status" value="1"/>
</dbReference>